<dbReference type="SUPFAM" id="SSF52540">
    <property type="entry name" value="P-loop containing nucleoside triphosphate hydrolases"/>
    <property type="match status" value="1"/>
</dbReference>
<dbReference type="PROSITE" id="PS50113">
    <property type="entry name" value="PAC"/>
    <property type="match status" value="1"/>
</dbReference>
<dbReference type="SUPFAM" id="SSF55874">
    <property type="entry name" value="ATPase domain of HSP90 chaperone/DNA topoisomerase II/histidine kinase"/>
    <property type="match status" value="1"/>
</dbReference>
<feature type="domain" description="Histidine kinase" evidence="5">
    <location>
        <begin position="1651"/>
        <end position="1874"/>
    </location>
</feature>
<protein>
    <recommendedName>
        <fullName evidence="2">histidine kinase</fullName>
        <ecNumber evidence="2">2.7.13.3</ecNumber>
    </recommendedName>
</protein>
<dbReference type="InterPro" id="IPR041664">
    <property type="entry name" value="AAA_16"/>
</dbReference>
<feature type="domain" description="Protein kinase" evidence="4">
    <location>
        <begin position="13"/>
        <end position="271"/>
    </location>
</feature>
<dbReference type="InterPro" id="IPR027417">
    <property type="entry name" value="P-loop_NTPase"/>
</dbReference>
<evidence type="ECO:0000259" key="4">
    <source>
        <dbReference type="PROSITE" id="PS50011"/>
    </source>
</evidence>
<dbReference type="GO" id="GO:0005524">
    <property type="term" value="F:ATP binding"/>
    <property type="evidence" value="ECO:0007669"/>
    <property type="project" value="InterPro"/>
</dbReference>
<dbReference type="Gene3D" id="3.40.50.300">
    <property type="entry name" value="P-loop containing nucleotide triphosphate hydrolases"/>
    <property type="match status" value="1"/>
</dbReference>
<dbReference type="PROSITE" id="PS50109">
    <property type="entry name" value="HIS_KIN"/>
    <property type="match status" value="1"/>
</dbReference>
<dbReference type="GO" id="GO:0000155">
    <property type="term" value="F:phosphorelay sensor kinase activity"/>
    <property type="evidence" value="ECO:0007669"/>
    <property type="project" value="InterPro"/>
</dbReference>
<dbReference type="Gene3D" id="3.30.450.20">
    <property type="entry name" value="PAS domain"/>
    <property type="match status" value="1"/>
</dbReference>
<dbReference type="InterPro" id="IPR036097">
    <property type="entry name" value="HisK_dim/P_sf"/>
</dbReference>
<dbReference type="SUPFAM" id="SSF55785">
    <property type="entry name" value="PYP-like sensor domain (PAS domain)"/>
    <property type="match status" value="1"/>
</dbReference>
<dbReference type="Gene3D" id="1.10.287.130">
    <property type="match status" value="1"/>
</dbReference>
<dbReference type="InterPro" id="IPR013656">
    <property type="entry name" value="PAS_4"/>
</dbReference>
<dbReference type="InterPro" id="IPR053159">
    <property type="entry name" value="Hybrid_Histidine_Kinase"/>
</dbReference>
<evidence type="ECO:0000313" key="8">
    <source>
        <dbReference type="Proteomes" id="UP000237968"/>
    </source>
</evidence>
<organism evidence="7 8">
    <name type="scientific">Enhygromyxa salina</name>
    <dbReference type="NCBI Taxonomy" id="215803"/>
    <lineage>
        <taxon>Bacteria</taxon>
        <taxon>Pseudomonadati</taxon>
        <taxon>Myxococcota</taxon>
        <taxon>Polyangia</taxon>
        <taxon>Nannocystales</taxon>
        <taxon>Nannocystaceae</taxon>
        <taxon>Enhygromyxa</taxon>
    </lineage>
</organism>
<dbReference type="InterPro" id="IPR011009">
    <property type="entry name" value="Kinase-like_dom_sf"/>
</dbReference>
<dbReference type="InterPro" id="IPR029016">
    <property type="entry name" value="GAF-like_dom_sf"/>
</dbReference>
<gene>
    <name evidence="7" type="primary">fixL</name>
    <name evidence="7" type="ORF">ENSA5_28340</name>
</gene>
<comment type="caution">
    <text evidence="7">The sequence shown here is derived from an EMBL/GenBank/DDBJ whole genome shotgun (WGS) entry which is preliminary data.</text>
</comment>
<evidence type="ECO:0000313" key="7">
    <source>
        <dbReference type="EMBL" id="PRQ00020.1"/>
    </source>
</evidence>
<evidence type="ECO:0000256" key="3">
    <source>
        <dbReference type="ARBA" id="ARBA00022553"/>
    </source>
</evidence>
<accession>A0A2S9Y4J0</accession>
<dbReference type="EMBL" id="PVNK01000138">
    <property type="protein sequence ID" value="PRQ00020.1"/>
    <property type="molecule type" value="Genomic_DNA"/>
</dbReference>
<dbReference type="Pfam" id="PF08448">
    <property type="entry name" value="PAS_4"/>
    <property type="match status" value="1"/>
</dbReference>
<dbReference type="RefSeq" id="WP_181197749.1">
    <property type="nucleotide sequence ID" value="NZ_PVNK01000138.1"/>
</dbReference>
<dbReference type="Gene3D" id="3.30.450.40">
    <property type="match status" value="1"/>
</dbReference>
<dbReference type="InterPro" id="IPR036890">
    <property type="entry name" value="HATPase_C_sf"/>
</dbReference>
<dbReference type="SMART" id="SM00065">
    <property type="entry name" value="GAF"/>
    <property type="match status" value="1"/>
</dbReference>
<dbReference type="InterPro" id="IPR000014">
    <property type="entry name" value="PAS"/>
</dbReference>
<keyword evidence="7" id="KW-0808">Transferase</keyword>
<dbReference type="Pfam" id="PF02518">
    <property type="entry name" value="HATPase_c"/>
    <property type="match status" value="1"/>
</dbReference>
<dbReference type="InterPro" id="IPR000719">
    <property type="entry name" value="Prot_kinase_dom"/>
</dbReference>
<dbReference type="EC" id="2.7.13.3" evidence="2"/>
<dbReference type="InterPro" id="IPR003594">
    <property type="entry name" value="HATPase_dom"/>
</dbReference>
<dbReference type="InterPro" id="IPR000700">
    <property type="entry name" value="PAS-assoc_C"/>
</dbReference>
<keyword evidence="8" id="KW-1185">Reference proteome</keyword>
<evidence type="ECO:0000256" key="1">
    <source>
        <dbReference type="ARBA" id="ARBA00000085"/>
    </source>
</evidence>
<keyword evidence="3" id="KW-0597">Phosphoprotein</keyword>
<dbReference type="Pfam" id="PF00069">
    <property type="entry name" value="Pkinase"/>
    <property type="match status" value="1"/>
</dbReference>
<dbReference type="SUPFAM" id="SSF55781">
    <property type="entry name" value="GAF domain-like"/>
    <property type="match status" value="1"/>
</dbReference>
<dbReference type="Pfam" id="PF01590">
    <property type="entry name" value="GAF"/>
    <property type="match status" value="1"/>
</dbReference>
<sequence length="1876" mass="205460">MPSRVGKLSLDGYRSTRTLRDSGRTRVYAAVRERDQRPVVVKLHEFDADEGVEVRVEHDFRMIQGLELDGAVDVLALERSGGSLAVVLDWCEGVNLDEYCGGQPVALGDFMTIALQVSRTLAEVHRYKVIHRNLKPTNIFIDPHTRVVSISDFGISALLDAERRRIDDPWVIEGSLPYVSPEQTGRTHHEVDFRSDLYSLGVTFYELLTGRRPFEGTTPLELIHAHLARRPREPQWLRPELPTVLSAIVMKLVEKAPERRYQSARGLHADLERVASALAAGESLEGFALGVNDVPAVLQLPHRLYGRSREVEALSQAFRAAGQGQPQFVLVSGATGVGKTALVNELAEPVMSRHGYFARGKFEREQTDKPYAGVFAAFSHLADQLLTQSDEQLELWSERLRERLGPSAGVLFELVPTLRPILGSVALAPSVGPLESRNRLAVACAALISEFARAEHPLLLSLDDFQWADAGTCELIAATLVEPNAALLVVATLREDELAPDSPAQELLDLIEARPGPSSHIALGPLADDDVAALIADTLAWPIEHIRSLAEIVGRNTNRNPFFVGQYLSHLVELGLLRPTNVGWGWDAEGIEAAGLPEDLLTMMTAKLGLLSAPQRELLTGAAVIGTRFDVAMLTALVGAETIDAALVALTREGLLTTLRGGRYGFTHDRIRDAAYAMNSPARSADLHRIVGEKCLERSGLGEIEESILEVVDHLNMGYSLVPIGDEDPAVVRARAKRALDGVDENQLDMLAELNALAGHNALIGAAPRAAVRYFEAGIQLVVGVQEHGSVDELPPRRVNYLNHELRFSLELGRGQALGLAGDRDQAERQFERLLQAPLDFARVGRAVAGRVEIRIFASDRHGAIECGLDGLQRLGVDPLAQEGGPEQFPLNRLVPMLRSAELRGLGETSTIRDARLEAALEILNVLIPVSHLVDPELHVALVTEHTGIMLAHGRHQSAPIALSYAAMFVGTAVGQRQLALEVVEIARALASHEGPGLNRQRIEPPYWVVASWVRPYAEGLAPLRESVDLALEAGDLEVAGYATDMVVTMSLSAGLHVEALERVADGASRRLRQWQVGPLVSRVEAYLDFTRELLAGDEVALRFDDDLVDIETRLEHRPTQYIVRMLRGMQRCLFGRWDEAYAELSAMDDFQRVVSGAWLLCDHALFYGLSAAALRPSVEDEDEREAMVWIVRLCLELLEGAAELAPANCVPRAALLEAEVHAAEGNAIEALAAFTKASRSAKDSQLRWLEALAFERSSTFLRRIGLDELAAGAMRDARASYDRWGAYSKVAQIDRRWPDLIDDASVNRPRAAITAGLALSASRALDLASILKASQAIAGDIELPDVVDRVMAIALENAGAERGALVLPGGSGLELTAICTAGDSGERGDEGEQGSTGFLREPVIVERASDRVPVSILRWVERTREPAILHDATTDMRFAADRYISSNGVRSVMCLPILKHDRLIALLYLENKLSSGSFNADRVEILDLLMAQAASALQNAQLFDALRGSEVRWRSLVEGLPDVVMLLDREGRVEFVNHFEGDDERHGVVGTPVDALVDEQDSDALHGQIARTIREVCQTELELRATLRSPEPRWYALRLAPIAVDGRVERVIAVATDITERREAARAKEHLEAQVRQQQRLESIGTLASGVAHEINNPVQGIMNYAELIGRMPDINEDAREFAGEIGYESQRVAAIVRSLLSFSRGESEDAAAVADIADIIEGTLLLVRTVIGKDQIELNVDTPDERILVMCRAQQIRQVIMNLVTNARDALCARWPEYHPDKRIDIEVRSFRPGDGDARWVRISVCDHGGGVPREAVGRIFDPFFTTKGRDQGTGLGLSVSHGIVSEHGGELHLENLPGVGARFHVELPLEAAS</sequence>
<dbReference type="PRINTS" id="PR00344">
    <property type="entry name" value="BCTRLSENSOR"/>
</dbReference>
<dbReference type="CDD" id="cd00130">
    <property type="entry name" value="PAS"/>
    <property type="match status" value="1"/>
</dbReference>
<dbReference type="SUPFAM" id="SSF56112">
    <property type="entry name" value="Protein kinase-like (PK-like)"/>
    <property type="match status" value="1"/>
</dbReference>
<dbReference type="InterPro" id="IPR005467">
    <property type="entry name" value="His_kinase_dom"/>
</dbReference>
<dbReference type="CDD" id="cd00082">
    <property type="entry name" value="HisKA"/>
    <property type="match status" value="1"/>
</dbReference>
<dbReference type="SUPFAM" id="SSF47384">
    <property type="entry name" value="Homodimeric domain of signal transducing histidine kinase"/>
    <property type="match status" value="1"/>
</dbReference>
<dbReference type="InterPro" id="IPR035965">
    <property type="entry name" value="PAS-like_dom_sf"/>
</dbReference>
<feature type="domain" description="PAC" evidence="6">
    <location>
        <begin position="1580"/>
        <end position="1631"/>
    </location>
</feature>
<dbReference type="SMART" id="SM00387">
    <property type="entry name" value="HATPase_c"/>
    <property type="match status" value="1"/>
</dbReference>
<dbReference type="PANTHER" id="PTHR43642:SF1">
    <property type="entry name" value="HYBRID SIGNAL TRANSDUCTION HISTIDINE KINASE G"/>
    <property type="match status" value="1"/>
</dbReference>
<dbReference type="SMART" id="SM00388">
    <property type="entry name" value="HisKA"/>
    <property type="match status" value="1"/>
</dbReference>
<reference evidence="7 8" key="1">
    <citation type="submission" date="2018-03" db="EMBL/GenBank/DDBJ databases">
        <title>Draft Genome Sequences of the Obligatory Marine Myxobacteria Enhygromyxa salina SWB005.</title>
        <authorList>
            <person name="Poehlein A."/>
            <person name="Moghaddam J.A."/>
            <person name="Harms H."/>
            <person name="Alanjari M."/>
            <person name="Koenig G.M."/>
            <person name="Daniel R."/>
            <person name="Schaeberle T.F."/>
        </authorList>
    </citation>
    <scope>NUCLEOTIDE SEQUENCE [LARGE SCALE GENOMIC DNA]</scope>
    <source>
        <strain evidence="7 8">SWB005</strain>
    </source>
</reference>
<dbReference type="Gene3D" id="1.10.510.10">
    <property type="entry name" value="Transferase(Phosphotransferase) domain 1"/>
    <property type="match status" value="1"/>
</dbReference>
<evidence type="ECO:0000256" key="2">
    <source>
        <dbReference type="ARBA" id="ARBA00012438"/>
    </source>
</evidence>
<dbReference type="InterPro" id="IPR003661">
    <property type="entry name" value="HisK_dim/P_dom"/>
</dbReference>
<evidence type="ECO:0000259" key="5">
    <source>
        <dbReference type="PROSITE" id="PS50109"/>
    </source>
</evidence>
<dbReference type="Proteomes" id="UP000237968">
    <property type="component" value="Unassembled WGS sequence"/>
</dbReference>
<name>A0A2S9Y4J0_9BACT</name>
<evidence type="ECO:0000259" key="6">
    <source>
        <dbReference type="PROSITE" id="PS50113"/>
    </source>
</evidence>
<dbReference type="PROSITE" id="PS50011">
    <property type="entry name" value="PROTEIN_KINASE_DOM"/>
    <property type="match status" value="1"/>
</dbReference>
<dbReference type="CDD" id="cd14014">
    <property type="entry name" value="STKc_PknB_like"/>
    <property type="match status" value="1"/>
</dbReference>
<proteinExistence type="predicted"/>
<comment type="catalytic activity">
    <reaction evidence="1">
        <text>ATP + protein L-histidine = ADP + protein N-phospho-L-histidine.</text>
        <dbReference type="EC" id="2.7.13.3"/>
    </reaction>
</comment>
<dbReference type="PANTHER" id="PTHR43642">
    <property type="entry name" value="HYBRID SIGNAL TRANSDUCTION HISTIDINE KINASE G"/>
    <property type="match status" value="1"/>
</dbReference>
<dbReference type="InterPro" id="IPR003018">
    <property type="entry name" value="GAF"/>
</dbReference>
<dbReference type="Pfam" id="PF00512">
    <property type="entry name" value="HisKA"/>
    <property type="match status" value="1"/>
</dbReference>
<dbReference type="InterPro" id="IPR004358">
    <property type="entry name" value="Sig_transdc_His_kin-like_C"/>
</dbReference>
<dbReference type="Gene3D" id="3.30.565.10">
    <property type="entry name" value="Histidine kinase-like ATPase, C-terminal domain"/>
    <property type="match status" value="1"/>
</dbReference>
<dbReference type="NCBIfam" id="TIGR00229">
    <property type="entry name" value="sensory_box"/>
    <property type="match status" value="1"/>
</dbReference>
<dbReference type="Pfam" id="PF13191">
    <property type="entry name" value="AAA_16"/>
    <property type="match status" value="1"/>
</dbReference>